<evidence type="ECO:0000313" key="1">
    <source>
        <dbReference type="EMBL" id="AAD36379.1"/>
    </source>
</evidence>
<keyword evidence="2" id="KW-1185">Reference proteome</keyword>
<accession>Q9X131</accession>
<evidence type="ECO:0000313" key="2">
    <source>
        <dbReference type="Proteomes" id="UP000008183"/>
    </source>
</evidence>
<dbReference type="PaxDb" id="243274-THEMA_07815"/>
<reference evidence="1 2" key="1">
    <citation type="journal article" date="1999" name="Nature">
        <title>Evidence for lateral gene transfer between Archaea and Bacteria from genome sequence of Thermotoga maritima.</title>
        <authorList>
            <person name="Nelson K.E."/>
            <person name="Clayton R.A."/>
            <person name="Gill S.R."/>
            <person name="Gwinn M.L."/>
            <person name="Dodson R.J."/>
            <person name="Haft D.H."/>
            <person name="Hickey E.K."/>
            <person name="Peterson J.D."/>
            <person name="Nelson W.C."/>
            <person name="Ketchum K.A."/>
            <person name="McDonald L."/>
            <person name="Utterback T.R."/>
            <person name="Malek J.A."/>
            <person name="Linher K.D."/>
            <person name="Garrett M.M."/>
            <person name="Stewart A.M."/>
            <person name="Cotton M.D."/>
            <person name="Pratt M.S."/>
            <person name="Phillips C.A."/>
            <person name="Richardson D."/>
            <person name="Heidelberg J."/>
            <person name="Sutton G.G."/>
            <person name="Fleischmann R.D."/>
            <person name="White O."/>
            <person name="Salzberg S.L."/>
            <person name="Smith H.O."/>
            <person name="Venter J.C."/>
            <person name="Fraser C.M."/>
        </authorList>
    </citation>
    <scope>NUCLEOTIDE SEQUENCE [LARGE SCALE GENOMIC DNA]</scope>
    <source>
        <strain evidence="2">ATCC 43589 / DSM 3109 / JCM 10099 / NBRC 100826 / MSB8</strain>
    </source>
</reference>
<organism evidence="1 2">
    <name type="scientific">Thermotoga maritima (strain ATCC 43589 / DSM 3109 / JCM 10099 / NBRC 100826 / MSB8)</name>
    <dbReference type="NCBI Taxonomy" id="243274"/>
    <lineage>
        <taxon>Bacteria</taxon>
        <taxon>Thermotogati</taxon>
        <taxon>Thermotogota</taxon>
        <taxon>Thermotogae</taxon>
        <taxon>Thermotogales</taxon>
        <taxon>Thermotogaceae</taxon>
        <taxon>Thermotoga</taxon>
    </lineage>
</organism>
<sequence length="43" mass="4455">MKIGLVQAGGLVAVLVVAIFLEKSARGCYFAKISALSESADID</sequence>
<protein>
    <submittedName>
        <fullName evidence="1">Uncharacterized protein</fullName>
    </submittedName>
</protein>
<dbReference type="EnsemblBacteria" id="AAD36379">
    <property type="protein sequence ID" value="AAD36379"/>
    <property type="gene ID" value="TM_1305"/>
</dbReference>
<dbReference type="EMBL" id="AE000512">
    <property type="protein sequence ID" value="AAD36379.1"/>
    <property type="molecule type" value="Genomic_DNA"/>
</dbReference>
<dbReference type="KEGG" id="tmw:THMA_1330"/>
<dbReference type="Proteomes" id="UP000008183">
    <property type="component" value="Chromosome"/>
</dbReference>
<dbReference type="KEGG" id="tmi:THEMA_07815"/>
<gene>
    <name evidence="1" type="ordered locus">TM_1305</name>
</gene>
<dbReference type="InParanoid" id="Q9X131"/>
<dbReference type="PIR" id="C72270">
    <property type="entry name" value="C72270"/>
</dbReference>
<dbReference type="KEGG" id="tma:TM1305"/>
<proteinExistence type="predicted"/>
<dbReference type="AlphaFoldDB" id="Q9X131"/>
<name>Q9X131_THEMA</name>
<dbReference type="KEGG" id="tmm:Tmari_1312"/>
<dbReference type="PATRIC" id="fig|243274.17.peg.1309"/>